<keyword evidence="5" id="KW-1185">Reference proteome</keyword>
<dbReference type="Pfam" id="PF09922">
    <property type="entry name" value="LiaF-like_C"/>
    <property type="match status" value="1"/>
</dbReference>
<name>A0A6G4XS05_9ACTN</name>
<evidence type="ECO:0000259" key="3">
    <source>
        <dbReference type="Pfam" id="PF09922"/>
    </source>
</evidence>
<evidence type="ECO:0000259" key="2">
    <source>
        <dbReference type="Pfam" id="PF08044"/>
    </source>
</evidence>
<dbReference type="InterPro" id="IPR024425">
    <property type="entry name" value="LiaF-like_C"/>
</dbReference>
<feature type="region of interest" description="Disordered" evidence="1">
    <location>
        <begin position="82"/>
        <end position="102"/>
    </location>
</feature>
<organism evidence="4 5">
    <name type="scientific">Streptomyces mesophilus</name>
    <dbReference type="NCBI Taxonomy" id="1775132"/>
    <lineage>
        <taxon>Bacteria</taxon>
        <taxon>Bacillati</taxon>
        <taxon>Actinomycetota</taxon>
        <taxon>Actinomycetes</taxon>
        <taxon>Kitasatosporales</taxon>
        <taxon>Streptomycetaceae</taxon>
        <taxon>Streptomyces</taxon>
    </lineage>
</organism>
<dbReference type="PANTHER" id="PTHR40763:SF4">
    <property type="entry name" value="DUF1707 DOMAIN-CONTAINING PROTEIN"/>
    <property type="match status" value="1"/>
</dbReference>
<evidence type="ECO:0000313" key="4">
    <source>
        <dbReference type="EMBL" id="NGO80379.1"/>
    </source>
</evidence>
<dbReference type="Proteomes" id="UP000481109">
    <property type="component" value="Unassembled WGS sequence"/>
</dbReference>
<gene>
    <name evidence="4" type="ORF">G6045_32690</name>
</gene>
<dbReference type="RefSeq" id="WP_165335800.1">
    <property type="nucleotide sequence ID" value="NZ_JAAKZW010000212.1"/>
</dbReference>
<dbReference type="InterPro" id="IPR012551">
    <property type="entry name" value="DUF1707_SHOCT-like"/>
</dbReference>
<comment type="caution">
    <text evidence="4">The sequence shown here is derived from an EMBL/GenBank/DDBJ whole genome shotgun (WGS) entry which is preliminary data.</text>
</comment>
<proteinExistence type="predicted"/>
<protein>
    <submittedName>
        <fullName evidence="4">DUF1707 domain-containing protein</fullName>
    </submittedName>
</protein>
<feature type="domain" description="Cell wall-active antibiotics response LiaF-like C-terminal" evidence="3">
    <location>
        <begin position="116"/>
        <end position="183"/>
    </location>
</feature>
<evidence type="ECO:0000313" key="5">
    <source>
        <dbReference type="Proteomes" id="UP000481109"/>
    </source>
</evidence>
<dbReference type="EMBL" id="JAAKZW010000212">
    <property type="protein sequence ID" value="NGO80379.1"/>
    <property type="molecule type" value="Genomic_DNA"/>
</dbReference>
<dbReference type="PANTHER" id="PTHR40763">
    <property type="entry name" value="MEMBRANE PROTEIN-RELATED"/>
    <property type="match status" value="1"/>
</dbReference>
<feature type="domain" description="DUF1707" evidence="2">
    <location>
        <begin position="27"/>
        <end position="79"/>
    </location>
</feature>
<dbReference type="AlphaFoldDB" id="A0A6G4XS05"/>
<reference evidence="4 5" key="1">
    <citation type="submission" date="2020-02" db="EMBL/GenBank/DDBJ databases">
        <title>Whole-genome analyses of novel actinobacteria.</title>
        <authorList>
            <person name="Sahin N."/>
            <person name="Tokatli A."/>
        </authorList>
    </citation>
    <scope>NUCLEOTIDE SEQUENCE [LARGE SCALE GENOMIC DNA]</scope>
    <source>
        <strain evidence="4 5">YC504</strain>
    </source>
</reference>
<accession>A0A6G4XS05</accession>
<dbReference type="Pfam" id="PF08044">
    <property type="entry name" value="DUF1707"/>
    <property type="match status" value="1"/>
</dbReference>
<feature type="region of interest" description="Disordered" evidence="1">
    <location>
        <begin position="1"/>
        <end position="34"/>
    </location>
</feature>
<evidence type="ECO:0000256" key="1">
    <source>
        <dbReference type="SAM" id="MobiDB-lite"/>
    </source>
</evidence>
<sequence>MDLEKQPQPKPDLTKPVADAPPAPVGLRASDADRDRTAEILAAALAEGRLTADEHSERIDGVYEAKTVAELEPYVADLPGAHQARPAAPVGDQPTPGAVPTTADENLVAVFSSTTRKGRWRVGRRTHAYAVFGNVEIDLTEAIFEYQQVVIKAVSVFGNVEVRVPENVSLRGSGSGVFGNFEVEALDAGDSDAPVVFVDGYAVLGNIEARPKRGKFIEDLHKYVGRSVARHMRKHLN</sequence>